<accession>A0A6A4Z6A5</accession>
<evidence type="ECO:0000313" key="3">
    <source>
        <dbReference type="Proteomes" id="UP000469452"/>
    </source>
</evidence>
<feature type="domain" description="DDE-1" evidence="1">
    <location>
        <begin position="214"/>
        <end position="388"/>
    </location>
</feature>
<dbReference type="InterPro" id="IPR050863">
    <property type="entry name" value="CenT-Element_Derived"/>
</dbReference>
<dbReference type="InterPro" id="IPR004875">
    <property type="entry name" value="DDE_SF_endonuclease_dom"/>
</dbReference>
<dbReference type="Proteomes" id="UP000469452">
    <property type="component" value="Unassembled WGS sequence"/>
</dbReference>
<organism evidence="2 3">
    <name type="scientific">Aphanomyces astaci</name>
    <name type="common">Crayfish plague agent</name>
    <dbReference type="NCBI Taxonomy" id="112090"/>
    <lineage>
        <taxon>Eukaryota</taxon>
        <taxon>Sar</taxon>
        <taxon>Stramenopiles</taxon>
        <taxon>Oomycota</taxon>
        <taxon>Saprolegniomycetes</taxon>
        <taxon>Saprolegniales</taxon>
        <taxon>Verrucalvaceae</taxon>
        <taxon>Aphanomyces</taxon>
    </lineage>
</organism>
<proteinExistence type="predicted"/>
<name>A0A6A4Z6A5_APHAT</name>
<dbReference type="InterPro" id="IPR036397">
    <property type="entry name" value="RNaseH_sf"/>
</dbReference>
<comment type="caution">
    <text evidence="2">The sequence shown here is derived from an EMBL/GenBank/DDBJ whole genome shotgun (WGS) entry which is preliminary data.</text>
</comment>
<dbReference type="PANTHER" id="PTHR19303">
    <property type="entry name" value="TRANSPOSON"/>
    <property type="match status" value="1"/>
</dbReference>
<gene>
    <name evidence="2" type="ORF">AaE_013674</name>
</gene>
<evidence type="ECO:0000313" key="2">
    <source>
        <dbReference type="EMBL" id="KAF0707305.1"/>
    </source>
</evidence>
<sequence length="409" mass="46680">MNSTLRKSKRCYSVAVKLDILGRLETQTDSQVAKATGISRRTIRGWKDQRDEILAYTGNKKRMKISPGGRCEIFPDPDGLLEFITEMRNKERALTTTHIINWIKRHQAQWLRLYLSGKQPGTGYNSLLRLLQYFCNRKGFTRQKSSKKKRTKTVLIEVRDEFAREFHNSYRAFDASAIYNVDETGFYYDMPPRYIWNFRGGDANIATGEKHSLRMTAVLTVRADGTKLPLLFVIRGTPSGRIETFEVPTYPAGHFYAVQEKAWMDNAVWRSYLRSLLLPQIEEPSVLLVDNFESHVSDESYSIVHDELGCILVPMPPNATSVCQPLDVGVMAPFKRYLRDEWLAEDIIDGDHGDDFDTPCASQKRLAMIKRAILAWDKVSAEDIRLSFEKALPDDGDGSAANTFHSSAF</sequence>
<dbReference type="EMBL" id="VJMI01019459">
    <property type="protein sequence ID" value="KAF0707305.1"/>
    <property type="molecule type" value="Genomic_DNA"/>
</dbReference>
<dbReference type="GO" id="GO:0005634">
    <property type="term" value="C:nucleus"/>
    <property type="evidence" value="ECO:0007669"/>
    <property type="project" value="TreeGrafter"/>
</dbReference>
<dbReference type="GO" id="GO:0003677">
    <property type="term" value="F:DNA binding"/>
    <property type="evidence" value="ECO:0007669"/>
    <property type="project" value="TreeGrafter"/>
</dbReference>
<dbReference type="PANTHER" id="PTHR19303:SF57">
    <property type="entry name" value="HTH CENPB-TYPE DOMAIN-CONTAINING PROTEIN"/>
    <property type="match status" value="1"/>
</dbReference>
<dbReference type="VEuPathDB" id="FungiDB:H257_13214"/>
<dbReference type="AlphaFoldDB" id="A0A6A4Z6A5"/>
<protein>
    <recommendedName>
        <fullName evidence="1">DDE-1 domain-containing protein</fullName>
    </recommendedName>
</protein>
<dbReference type="Gene3D" id="3.30.420.10">
    <property type="entry name" value="Ribonuclease H-like superfamily/Ribonuclease H"/>
    <property type="match status" value="1"/>
</dbReference>
<reference evidence="2 3" key="1">
    <citation type="submission" date="2019-06" db="EMBL/GenBank/DDBJ databases">
        <title>Genomics analysis of Aphanomyces spp. identifies a new class of oomycete effector associated with host adaptation.</title>
        <authorList>
            <person name="Gaulin E."/>
        </authorList>
    </citation>
    <scope>NUCLEOTIDE SEQUENCE [LARGE SCALE GENOMIC DNA]</scope>
    <source>
        <strain evidence="2 3">E</strain>
    </source>
</reference>
<dbReference type="Pfam" id="PF03184">
    <property type="entry name" value="DDE_1"/>
    <property type="match status" value="1"/>
</dbReference>
<evidence type="ECO:0000259" key="1">
    <source>
        <dbReference type="Pfam" id="PF03184"/>
    </source>
</evidence>